<evidence type="ECO:0000313" key="2">
    <source>
        <dbReference type="Proteomes" id="UP000019197"/>
    </source>
</evidence>
<reference evidence="1 2" key="1">
    <citation type="submission" date="2013-11" db="EMBL/GenBank/DDBJ databases">
        <title>Draft genome sequence and annotation of the entomopathogenic bacterium, Xenorhabdus cabanillasi strain JM26.</title>
        <authorList>
            <person name="Gualtieri M."/>
            <person name="Ogier J.C."/>
            <person name="Pages S."/>
            <person name="Givaudan A."/>
            <person name="Gaudriault S."/>
        </authorList>
    </citation>
    <scope>NUCLEOTIDE SEQUENCE [LARGE SCALE GENOMIC DNA]</scope>
    <source>
        <strain evidence="1 2">JM26</strain>
    </source>
</reference>
<accession>W1IPJ8</accession>
<protein>
    <submittedName>
        <fullName evidence="1">Uncharacterized protein</fullName>
    </submittedName>
</protein>
<evidence type="ECO:0000313" key="1">
    <source>
        <dbReference type="EMBL" id="CDL80364.1"/>
    </source>
</evidence>
<proteinExistence type="predicted"/>
<dbReference type="AlphaFoldDB" id="W1IPJ8"/>
<dbReference type="EMBL" id="CBXE010000054">
    <property type="protein sequence ID" value="CDL80364.1"/>
    <property type="molecule type" value="Genomic_DNA"/>
</dbReference>
<comment type="caution">
    <text evidence="1">The sequence shown here is derived from an EMBL/GenBank/DDBJ whole genome shotgun (WGS) entry which is preliminary data.</text>
</comment>
<gene>
    <name evidence="1" type="ORF">XCR1_1470006</name>
</gene>
<name>W1IPJ8_9GAMM</name>
<dbReference type="Proteomes" id="UP000019197">
    <property type="component" value="Unassembled WGS sequence"/>
</dbReference>
<organism evidence="1 2">
    <name type="scientific">Xenorhabdus cabanillasii JM26</name>
    <dbReference type="NCBI Taxonomy" id="1427517"/>
    <lineage>
        <taxon>Bacteria</taxon>
        <taxon>Pseudomonadati</taxon>
        <taxon>Pseudomonadota</taxon>
        <taxon>Gammaproteobacteria</taxon>
        <taxon>Enterobacterales</taxon>
        <taxon>Morganellaceae</taxon>
        <taxon>Xenorhabdus</taxon>
    </lineage>
</organism>
<sequence length="44" mass="5045">MGDYEMEDNELEHEKVFCSDNVIAGHADRRKVVGERCATPECFL</sequence>